<comment type="caution">
    <text evidence="4">The sequence shown here is derived from an EMBL/GenBank/DDBJ whole genome shotgun (WGS) entry which is preliminary data.</text>
</comment>
<protein>
    <submittedName>
        <fullName evidence="4">Polysaccharide deacetylase family protein</fullName>
    </submittedName>
</protein>
<evidence type="ECO:0000256" key="2">
    <source>
        <dbReference type="SAM" id="SignalP"/>
    </source>
</evidence>
<sequence length="264" mass="27563">MCRSRTAVVLLPLVLLGACSSAQRPAPPGPPSRAPAPTPAPSTRPQAAAPNVLPSALRGTEWDRLPTDRRVVALTFDAGANADAVTPILSALAAAHAPATFFLTGQWVQRYPEQARRIAAAGYPIGNHTQSHPSLPGLSDAGMAAQIAGAAAAITTVTGRDPRPLFRFPYGARNAHAIALVNAAGHGSIWWTVDTTGWLGTSGGMSTTAVLDRALAALEPGEIVLMHVGSHPTDHSTLDADALPELIRQVRARGYEFVSVTEFL</sequence>
<feature type="compositionally biased region" description="Pro residues" evidence="1">
    <location>
        <begin position="25"/>
        <end position="42"/>
    </location>
</feature>
<dbReference type="EMBL" id="JAAXLA010000013">
    <property type="protein sequence ID" value="NMH97533.1"/>
    <property type="molecule type" value="Genomic_DNA"/>
</dbReference>
<feature type="region of interest" description="Disordered" evidence="1">
    <location>
        <begin position="22"/>
        <end position="60"/>
    </location>
</feature>
<accession>A0ABX1SAM9</accession>
<feature type="domain" description="NodB homology" evidence="3">
    <location>
        <begin position="70"/>
        <end position="258"/>
    </location>
</feature>
<dbReference type="Gene3D" id="3.20.20.370">
    <property type="entry name" value="Glycoside hydrolase/deacetylase"/>
    <property type="match status" value="1"/>
</dbReference>
<name>A0ABX1SAM9_9PSEU</name>
<evidence type="ECO:0000259" key="3">
    <source>
        <dbReference type="PROSITE" id="PS51677"/>
    </source>
</evidence>
<feature type="chain" id="PRO_5046678838" evidence="2">
    <location>
        <begin position="23"/>
        <end position="264"/>
    </location>
</feature>
<dbReference type="RefSeq" id="WP_169380984.1">
    <property type="nucleotide sequence ID" value="NZ_JAAXLA010000013.1"/>
</dbReference>
<evidence type="ECO:0000313" key="4">
    <source>
        <dbReference type="EMBL" id="NMH97533.1"/>
    </source>
</evidence>
<dbReference type="Proteomes" id="UP000820669">
    <property type="component" value="Unassembled WGS sequence"/>
</dbReference>
<proteinExistence type="predicted"/>
<gene>
    <name evidence="4" type="ORF">HF526_09440</name>
</gene>
<dbReference type="InterPro" id="IPR002509">
    <property type="entry name" value="NODB_dom"/>
</dbReference>
<dbReference type="InterPro" id="IPR050248">
    <property type="entry name" value="Polysacc_deacetylase_ArnD"/>
</dbReference>
<feature type="signal peptide" evidence="2">
    <location>
        <begin position="1"/>
        <end position="22"/>
    </location>
</feature>
<dbReference type="CDD" id="cd10917">
    <property type="entry name" value="CE4_NodB_like_6s_7s"/>
    <property type="match status" value="1"/>
</dbReference>
<dbReference type="PROSITE" id="PS51677">
    <property type="entry name" value="NODB"/>
    <property type="match status" value="1"/>
</dbReference>
<dbReference type="PROSITE" id="PS51257">
    <property type="entry name" value="PROKAR_LIPOPROTEIN"/>
    <property type="match status" value="1"/>
</dbReference>
<dbReference type="SUPFAM" id="SSF88713">
    <property type="entry name" value="Glycoside hydrolase/deacetylase"/>
    <property type="match status" value="1"/>
</dbReference>
<organism evidence="4 5">
    <name type="scientific">Pseudonocardia acidicola</name>
    <dbReference type="NCBI Taxonomy" id="2724939"/>
    <lineage>
        <taxon>Bacteria</taxon>
        <taxon>Bacillati</taxon>
        <taxon>Actinomycetota</taxon>
        <taxon>Actinomycetes</taxon>
        <taxon>Pseudonocardiales</taxon>
        <taxon>Pseudonocardiaceae</taxon>
        <taxon>Pseudonocardia</taxon>
    </lineage>
</organism>
<evidence type="ECO:0000256" key="1">
    <source>
        <dbReference type="SAM" id="MobiDB-lite"/>
    </source>
</evidence>
<keyword evidence="2" id="KW-0732">Signal</keyword>
<evidence type="ECO:0000313" key="5">
    <source>
        <dbReference type="Proteomes" id="UP000820669"/>
    </source>
</evidence>
<dbReference type="InterPro" id="IPR011330">
    <property type="entry name" value="Glyco_hydro/deAcase_b/a-brl"/>
</dbReference>
<reference evidence="4 5" key="1">
    <citation type="submission" date="2020-04" db="EMBL/GenBank/DDBJ databases">
        <authorList>
            <person name="Klaysubun C."/>
            <person name="Duangmal K."/>
            <person name="Lipun K."/>
        </authorList>
    </citation>
    <scope>NUCLEOTIDE SEQUENCE [LARGE SCALE GENOMIC DNA]</scope>
    <source>
        <strain evidence="4 5">K10HN5</strain>
    </source>
</reference>
<keyword evidence="5" id="KW-1185">Reference proteome</keyword>
<dbReference type="Pfam" id="PF01522">
    <property type="entry name" value="Polysacc_deac_1"/>
    <property type="match status" value="1"/>
</dbReference>
<dbReference type="PANTHER" id="PTHR10587">
    <property type="entry name" value="GLYCOSYL TRANSFERASE-RELATED"/>
    <property type="match status" value="1"/>
</dbReference>